<evidence type="ECO:0000313" key="2">
    <source>
        <dbReference type="Proteomes" id="UP000005087"/>
    </source>
</evidence>
<protein>
    <recommendedName>
        <fullName evidence="3">Excreted virulence factor EspC, type VII ESX diderm</fullName>
    </recommendedName>
</protein>
<dbReference type="InterPro" id="IPR038332">
    <property type="entry name" value="PPE_sf"/>
</dbReference>
<gene>
    <name evidence="1" type="ORF">SacglDRAFT_00507</name>
</gene>
<organism evidence="1 2">
    <name type="scientific">Saccharomonospora glauca K62</name>
    <dbReference type="NCBI Taxonomy" id="928724"/>
    <lineage>
        <taxon>Bacteria</taxon>
        <taxon>Bacillati</taxon>
        <taxon>Actinomycetota</taxon>
        <taxon>Actinomycetes</taxon>
        <taxon>Pseudonocardiales</taxon>
        <taxon>Pseudonocardiaceae</taxon>
        <taxon>Saccharomonospora</taxon>
    </lineage>
</organism>
<reference evidence="1 2" key="1">
    <citation type="submission" date="2011-09" db="EMBL/GenBank/DDBJ databases">
        <authorList>
            <consortium name="US DOE Joint Genome Institute (JGI-PGF)"/>
            <person name="Lucas S."/>
            <person name="Han J."/>
            <person name="Lapidus A."/>
            <person name="Cheng J.-F."/>
            <person name="Goodwin L."/>
            <person name="Pitluck S."/>
            <person name="Peters L."/>
            <person name="Land M.L."/>
            <person name="Hauser L."/>
            <person name="Brambilla E."/>
            <person name="Klenk H.-P."/>
            <person name="Woyke T.J."/>
        </authorList>
    </citation>
    <scope>NUCLEOTIDE SEQUENCE [LARGE SCALE GENOMIC DNA]</scope>
    <source>
        <strain evidence="1 2">K62</strain>
    </source>
</reference>
<dbReference type="Proteomes" id="UP000005087">
    <property type="component" value="Chromosome"/>
</dbReference>
<sequence length="101" mass="10708">MAGGQTVDPGKLDAAGSAYEKVGNELTETAGRIETEVSTGQVGQAWPHVASNYSELIEKYRDCVTTYGEKADEFGGKLTKAAKSYEDGEVVSRDMIASKGV</sequence>
<dbReference type="RefSeq" id="WP_005461435.1">
    <property type="nucleotide sequence ID" value="NZ_CM001484.1"/>
</dbReference>
<evidence type="ECO:0008006" key="3">
    <source>
        <dbReference type="Google" id="ProtNLM"/>
    </source>
</evidence>
<dbReference type="Gene3D" id="1.20.1260.20">
    <property type="entry name" value="PPE superfamily"/>
    <property type="match status" value="1"/>
</dbReference>
<dbReference type="EMBL" id="CM001484">
    <property type="protein sequence ID" value="EIE97458.1"/>
    <property type="molecule type" value="Genomic_DNA"/>
</dbReference>
<dbReference type="OrthoDB" id="3556294at2"/>
<dbReference type="HOGENOM" id="CLU_2289628_0_0_11"/>
<accession>I1CXN4</accession>
<keyword evidence="2" id="KW-1185">Reference proteome</keyword>
<name>I1CXN4_9PSEU</name>
<dbReference type="STRING" id="928724.SacglDRAFT_00507"/>
<dbReference type="eggNOG" id="ENOG5031WQ0">
    <property type="taxonomic scope" value="Bacteria"/>
</dbReference>
<reference evidence="2" key="2">
    <citation type="submission" date="2012-01" db="EMBL/GenBank/DDBJ databases">
        <title>Noncontiguous Finished sequence of chromosome of Saccharomonospora glauca K62.</title>
        <authorList>
            <consortium name="US DOE Joint Genome Institute"/>
            <person name="Lucas S."/>
            <person name="Han J."/>
            <person name="Lapidus A."/>
            <person name="Cheng J.-F."/>
            <person name="Goodwin L."/>
            <person name="Pitluck S."/>
            <person name="Peters L."/>
            <person name="Mikhailova N."/>
            <person name="Held B."/>
            <person name="Detter J.C."/>
            <person name="Han C."/>
            <person name="Tapia R."/>
            <person name="Land M."/>
            <person name="Hauser L."/>
            <person name="Kyrpides N."/>
            <person name="Ivanova N."/>
            <person name="Pagani I."/>
            <person name="Brambilla E.-M."/>
            <person name="Klenk H.-P."/>
            <person name="Woyke T."/>
        </authorList>
    </citation>
    <scope>NUCLEOTIDE SEQUENCE [LARGE SCALE GENOMIC DNA]</scope>
    <source>
        <strain evidence="2">K62</strain>
    </source>
</reference>
<proteinExistence type="predicted"/>
<evidence type="ECO:0000313" key="1">
    <source>
        <dbReference type="EMBL" id="EIE97458.1"/>
    </source>
</evidence>
<dbReference type="AlphaFoldDB" id="I1CXN4"/>